<protein>
    <submittedName>
        <fullName evidence="2">Iron-sulfur cluster assembly scaffold protein</fullName>
    </submittedName>
</protein>
<dbReference type="CDD" id="cd06664">
    <property type="entry name" value="IscU_like"/>
    <property type="match status" value="1"/>
</dbReference>
<dbReference type="Proteomes" id="UP000177061">
    <property type="component" value="Unassembled WGS sequence"/>
</dbReference>
<gene>
    <name evidence="2" type="ORF">A3J64_03695</name>
</gene>
<dbReference type="GO" id="GO:0016226">
    <property type="term" value="P:iron-sulfur cluster assembly"/>
    <property type="evidence" value="ECO:0007669"/>
    <property type="project" value="InterPro"/>
</dbReference>
<evidence type="ECO:0000259" key="1">
    <source>
        <dbReference type="Pfam" id="PF01592"/>
    </source>
</evidence>
<evidence type="ECO:0000313" key="2">
    <source>
        <dbReference type="EMBL" id="OGZ36952.1"/>
    </source>
</evidence>
<feature type="domain" description="NIF system FeS cluster assembly NifU N-terminal" evidence="1">
    <location>
        <begin position="6"/>
        <end position="131"/>
    </location>
</feature>
<sequence length="169" mass="19171">MNQTGYTKEVMKHFQKPHHYGRLKKYNGLGKVGNVICGDVLWLYINVSKNKKGGEIIKNISYETYGCVAAISTSSVITDLAKGKTINEALNIDKDKVAKALGGLPPLKMHCSLLAIDALSEAIYDYLIKHKKPVPEKLKERHRRIERSKKIIEERYKKWTKKGASTKKE</sequence>
<accession>A0A1G2FGM4</accession>
<dbReference type="PANTHER" id="PTHR10093">
    <property type="entry name" value="IRON-SULFUR CLUSTER ASSEMBLY ENZYME NIFU HOMOLOG"/>
    <property type="match status" value="1"/>
</dbReference>
<comment type="caution">
    <text evidence="2">The sequence shown here is derived from an EMBL/GenBank/DDBJ whole genome shotgun (WGS) entry which is preliminary data.</text>
</comment>
<dbReference type="EMBL" id="MHNB01000018">
    <property type="protein sequence ID" value="OGZ36952.1"/>
    <property type="molecule type" value="Genomic_DNA"/>
</dbReference>
<proteinExistence type="predicted"/>
<dbReference type="STRING" id="1801997.A3J64_03695"/>
<reference evidence="2 3" key="1">
    <citation type="journal article" date="2016" name="Nat. Commun.">
        <title>Thousands of microbial genomes shed light on interconnected biogeochemical processes in an aquifer system.</title>
        <authorList>
            <person name="Anantharaman K."/>
            <person name="Brown C.T."/>
            <person name="Hug L.A."/>
            <person name="Sharon I."/>
            <person name="Castelle C.J."/>
            <person name="Probst A.J."/>
            <person name="Thomas B.C."/>
            <person name="Singh A."/>
            <person name="Wilkins M.J."/>
            <person name="Karaoz U."/>
            <person name="Brodie E.L."/>
            <person name="Williams K.H."/>
            <person name="Hubbard S.S."/>
            <person name="Banfield J.F."/>
        </authorList>
    </citation>
    <scope>NUCLEOTIDE SEQUENCE [LARGE SCALE GENOMIC DNA]</scope>
</reference>
<organism evidence="2 3">
    <name type="scientific">Candidatus Portnoybacteria bacterium RIFCSPHIGHO2_12_FULL_38_9</name>
    <dbReference type="NCBI Taxonomy" id="1801997"/>
    <lineage>
        <taxon>Bacteria</taxon>
        <taxon>Candidatus Portnoyibacteriota</taxon>
    </lineage>
</organism>
<dbReference type="Pfam" id="PF01592">
    <property type="entry name" value="NifU_N"/>
    <property type="match status" value="1"/>
</dbReference>
<dbReference type="GO" id="GO:0051536">
    <property type="term" value="F:iron-sulfur cluster binding"/>
    <property type="evidence" value="ECO:0007669"/>
    <property type="project" value="InterPro"/>
</dbReference>
<evidence type="ECO:0000313" key="3">
    <source>
        <dbReference type="Proteomes" id="UP000177061"/>
    </source>
</evidence>
<dbReference type="GO" id="GO:0005506">
    <property type="term" value="F:iron ion binding"/>
    <property type="evidence" value="ECO:0007669"/>
    <property type="project" value="InterPro"/>
</dbReference>
<dbReference type="SUPFAM" id="SSF82649">
    <property type="entry name" value="SufE/NifU"/>
    <property type="match status" value="1"/>
</dbReference>
<dbReference type="Gene3D" id="3.90.1010.10">
    <property type="match status" value="1"/>
</dbReference>
<dbReference type="InterPro" id="IPR002871">
    <property type="entry name" value="NIF_FeS_clus_asmbl_NifU_N"/>
</dbReference>
<dbReference type="AlphaFoldDB" id="A0A1G2FGM4"/>
<name>A0A1G2FGM4_9BACT</name>